<dbReference type="InterPro" id="IPR036249">
    <property type="entry name" value="Thioredoxin-like_sf"/>
</dbReference>
<reference evidence="2 3" key="1">
    <citation type="journal article" date="2015" name="Stand. Genomic Sci.">
        <title>Genomic Encyclopedia of Bacterial and Archaeal Type Strains, Phase III: the genomes of soil and plant-associated and newly described type strains.</title>
        <authorList>
            <person name="Whitman W.B."/>
            <person name="Woyke T."/>
            <person name="Klenk H.P."/>
            <person name="Zhou Y."/>
            <person name="Lilburn T.G."/>
            <person name="Beck B.J."/>
            <person name="De Vos P."/>
            <person name="Vandamme P."/>
            <person name="Eisen J.A."/>
            <person name="Garrity G."/>
            <person name="Hugenholtz P."/>
            <person name="Kyrpides N.C."/>
        </authorList>
    </citation>
    <scope>NUCLEOTIDE SEQUENCE [LARGE SCALE GENOMIC DNA]</scope>
    <source>
        <strain evidence="2 3">CGMCC 1.10821</strain>
    </source>
</reference>
<gene>
    <name evidence="2" type="ORF">IP90_02543</name>
</gene>
<evidence type="ECO:0000313" key="2">
    <source>
        <dbReference type="EMBL" id="TWI00921.1"/>
    </source>
</evidence>
<accession>A0A562KZU2</accession>
<protein>
    <submittedName>
        <fullName evidence="2">Glutaredoxin</fullName>
    </submittedName>
</protein>
<dbReference type="InterPro" id="IPR002109">
    <property type="entry name" value="Glutaredoxin"/>
</dbReference>
<keyword evidence="3" id="KW-1185">Reference proteome</keyword>
<dbReference type="RefSeq" id="WP_144900038.1">
    <property type="nucleotide sequence ID" value="NZ_VLKN01000006.1"/>
</dbReference>
<dbReference type="CDD" id="cd02976">
    <property type="entry name" value="NrdH"/>
    <property type="match status" value="1"/>
</dbReference>
<dbReference type="EMBL" id="VLKN01000006">
    <property type="protein sequence ID" value="TWI00921.1"/>
    <property type="molecule type" value="Genomic_DNA"/>
</dbReference>
<sequence length="119" mass="13573">MRAVWFLLLIGIAGGAWSLWNRDRAPELKPGDPRLETGDQRIVMLAAEWCGYCRKQQRDFERANVRYRVFDVDTPEGDRAAQALGTHSVPVTIIGQHVVRGYNTAQLQEKLTPLGYRVY</sequence>
<name>A0A562KZU2_9GAMM</name>
<dbReference type="Gene3D" id="3.40.30.10">
    <property type="entry name" value="Glutaredoxin"/>
    <property type="match status" value="1"/>
</dbReference>
<evidence type="ECO:0000259" key="1">
    <source>
        <dbReference type="Pfam" id="PF00462"/>
    </source>
</evidence>
<dbReference type="SUPFAM" id="SSF52833">
    <property type="entry name" value="Thioredoxin-like"/>
    <property type="match status" value="1"/>
</dbReference>
<evidence type="ECO:0000313" key="3">
    <source>
        <dbReference type="Proteomes" id="UP000315167"/>
    </source>
</evidence>
<organism evidence="2 3">
    <name type="scientific">Luteimonas cucumeris</name>
    <dbReference type="NCBI Taxonomy" id="985012"/>
    <lineage>
        <taxon>Bacteria</taxon>
        <taxon>Pseudomonadati</taxon>
        <taxon>Pseudomonadota</taxon>
        <taxon>Gammaproteobacteria</taxon>
        <taxon>Lysobacterales</taxon>
        <taxon>Lysobacteraceae</taxon>
        <taxon>Luteimonas</taxon>
    </lineage>
</organism>
<dbReference type="OrthoDB" id="8991911at2"/>
<dbReference type="Pfam" id="PF00462">
    <property type="entry name" value="Glutaredoxin"/>
    <property type="match status" value="1"/>
</dbReference>
<dbReference type="AlphaFoldDB" id="A0A562KZU2"/>
<feature type="domain" description="Glutaredoxin" evidence="1">
    <location>
        <begin position="43"/>
        <end position="98"/>
    </location>
</feature>
<proteinExistence type="predicted"/>
<dbReference type="Proteomes" id="UP000315167">
    <property type="component" value="Unassembled WGS sequence"/>
</dbReference>
<comment type="caution">
    <text evidence="2">The sequence shown here is derived from an EMBL/GenBank/DDBJ whole genome shotgun (WGS) entry which is preliminary data.</text>
</comment>